<proteinExistence type="predicted"/>
<dbReference type="EMBL" id="JAYMYS010000005">
    <property type="protein sequence ID" value="KAK7392791.1"/>
    <property type="molecule type" value="Genomic_DNA"/>
</dbReference>
<sequence length="88" mass="9815">MTKTRIWKSDSKSKPSMSYKEDLDEDDPSSSQGPSWFIKQYPPKGSGKHRNGNKIKASEIMSFAKMILMLKPFSALPLLAIDLSVGPL</sequence>
<organism evidence="2 3">
    <name type="scientific">Psophocarpus tetragonolobus</name>
    <name type="common">Winged bean</name>
    <name type="synonym">Dolichos tetragonolobus</name>
    <dbReference type="NCBI Taxonomy" id="3891"/>
    <lineage>
        <taxon>Eukaryota</taxon>
        <taxon>Viridiplantae</taxon>
        <taxon>Streptophyta</taxon>
        <taxon>Embryophyta</taxon>
        <taxon>Tracheophyta</taxon>
        <taxon>Spermatophyta</taxon>
        <taxon>Magnoliopsida</taxon>
        <taxon>eudicotyledons</taxon>
        <taxon>Gunneridae</taxon>
        <taxon>Pentapetalae</taxon>
        <taxon>rosids</taxon>
        <taxon>fabids</taxon>
        <taxon>Fabales</taxon>
        <taxon>Fabaceae</taxon>
        <taxon>Papilionoideae</taxon>
        <taxon>50 kb inversion clade</taxon>
        <taxon>NPAAA clade</taxon>
        <taxon>indigoferoid/millettioid clade</taxon>
        <taxon>Phaseoleae</taxon>
        <taxon>Psophocarpus</taxon>
    </lineage>
</organism>
<protein>
    <submittedName>
        <fullName evidence="2">Uncharacterized protein</fullName>
    </submittedName>
</protein>
<keyword evidence="3" id="KW-1185">Reference proteome</keyword>
<feature type="region of interest" description="Disordered" evidence="1">
    <location>
        <begin position="1"/>
        <end position="53"/>
    </location>
</feature>
<dbReference type="Proteomes" id="UP001386955">
    <property type="component" value="Unassembled WGS sequence"/>
</dbReference>
<name>A0AAN9SBW7_PSOTE</name>
<dbReference type="AlphaFoldDB" id="A0AAN9SBW7"/>
<evidence type="ECO:0000313" key="2">
    <source>
        <dbReference type="EMBL" id="KAK7392791.1"/>
    </source>
</evidence>
<evidence type="ECO:0000313" key="3">
    <source>
        <dbReference type="Proteomes" id="UP001386955"/>
    </source>
</evidence>
<accession>A0AAN9SBW7</accession>
<gene>
    <name evidence="2" type="ORF">VNO78_21239</name>
</gene>
<evidence type="ECO:0000256" key="1">
    <source>
        <dbReference type="SAM" id="MobiDB-lite"/>
    </source>
</evidence>
<comment type="caution">
    <text evidence="2">The sequence shown here is derived from an EMBL/GenBank/DDBJ whole genome shotgun (WGS) entry which is preliminary data.</text>
</comment>
<reference evidence="2 3" key="1">
    <citation type="submission" date="2024-01" db="EMBL/GenBank/DDBJ databases">
        <title>The genomes of 5 underutilized Papilionoideae crops provide insights into root nodulation and disease resistanc.</title>
        <authorList>
            <person name="Jiang F."/>
        </authorList>
    </citation>
    <scope>NUCLEOTIDE SEQUENCE [LARGE SCALE GENOMIC DNA]</scope>
    <source>
        <strain evidence="2">DUOXIRENSHENG_FW03</strain>
        <tissue evidence="2">Leaves</tissue>
    </source>
</reference>